<keyword evidence="4" id="KW-1185">Reference proteome</keyword>
<feature type="domain" description="Endonuclease GajA/Old nuclease/RecF-like AAA" evidence="1">
    <location>
        <begin position="1"/>
        <end position="402"/>
    </location>
</feature>
<name>V6MLV3_9BACL</name>
<dbReference type="Proteomes" id="UP000017973">
    <property type="component" value="Unassembled WGS sequence"/>
</dbReference>
<accession>V6MLV3</accession>
<dbReference type="Gene3D" id="3.40.50.300">
    <property type="entry name" value="P-loop containing nucleotide triphosphate hydrolases"/>
    <property type="match status" value="1"/>
</dbReference>
<feature type="domain" description="OLD protein-like TOPRIM" evidence="2">
    <location>
        <begin position="470"/>
        <end position="538"/>
    </location>
</feature>
<dbReference type="OrthoDB" id="9801813at2"/>
<dbReference type="Pfam" id="PF13175">
    <property type="entry name" value="AAA_15"/>
    <property type="match status" value="1"/>
</dbReference>
<dbReference type="HOGENOM" id="CLU_017618_2_1_9"/>
<dbReference type="InterPro" id="IPR051396">
    <property type="entry name" value="Bact_Antivir_Def_Nuclease"/>
</dbReference>
<dbReference type="PANTHER" id="PTHR43581">
    <property type="entry name" value="ATP/GTP PHOSPHATASE"/>
    <property type="match status" value="1"/>
</dbReference>
<dbReference type="eggNOG" id="COG0497">
    <property type="taxonomic scope" value="Bacteria"/>
</dbReference>
<evidence type="ECO:0000313" key="4">
    <source>
        <dbReference type="Proteomes" id="UP000017973"/>
    </source>
</evidence>
<gene>
    <name evidence="3" type="ORF">T458_04040</name>
</gene>
<dbReference type="Pfam" id="PF20469">
    <property type="entry name" value="OLD-like_TOPRIM"/>
    <property type="match status" value="1"/>
</dbReference>
<dbReference type="STRING" id="1408254.T458_04040"/>
<dbReference type="RefSeq" id="WP_023554872.1">
    <property type="nucleotide sequence ID" value="NZ_KI629782.1"/>
</dbReference>
<dbReference type="SUPFAM" id="SSF52540">
    <property type="entry name" value="P-loop containing nucleoside triphosphate hydrolases"/>
    <property type="match status" value="1"/>
</dbReference>
<dbReference type="InterPro" id="IPR027417">
    <property type="entry name" value="P-loop_NTPase"/>
</dbReference>
<evidence type="ECO:0000259" key="2">
    <source>
        <dbReference type="Pfam" id="PF20469"/>
    </source>
</evidence>
<organism evidence="3 4">
    <name type="scientific">Brevibacillus panacihumi W25</name>
    <dbReference type="NCBI Taxonomy" id="1408254"/>
    <lineage>
        <taxon>Bacteria</taxon>
        <taxon>Bacillati</taxon>
        <taxon>Bacillota</taxon>
        <taxon>Bacilli</taxon>
        <taxon>Bacillales</taxon>
        <taxon>Paenibacillaceae</taxon>
        <taxon>Brevibacillus</taxon>
    </lineage>
</organism>
<dbReference type="EMBL" id="AYJU01000001">
    <property type="protein sequence ID" value="EST56473.1"/>
    <property type="molecule type" value="Genomic_DNA"/>
</dbReference>
<dbReference type="AlphaFoldDB" id="V6MLV3"/>
<evidence type="ECO:0000313" key="3">
    <source>
        <dbReference type="EMBL" id="EST56473.1"/>
    </source>
</evidence>
<dbReference type="PANTHER" id="PTHR43581:SF4">
    <property type="entry name" value="ATP_GTP PHOSPHATASE"/>
    <property type="match status" value="1"/>
</dbReference>
<evidence type="ECO:0000259" key="1">
    <source>
        <dbReference type="Pfam" id="PF13175"/>
    </source>
</evidence>
<dbReference type="eggNOG" id="COG3593">
    <property type="taxonomic scope" value="Bacteria"/>
</dbReference>
<dbReference type="InterPro" id="IPR034139">
    <property type="entry name" value="TOPRIM_OLD"/>
</dbReference>
<sequence>MQLYSLKIEGFRRHLDTEVFFSDATFLIGENNVGKSSILSALNYLLNDIKRIPVEEFFSFLEEGTAANVRGANKIVLTAEFREVPEEARNWRGFKGRVLRYEKENGEVGYRVVYRKTFEPSSDYVVELREQAKHVKQQFAECSTLQQYIDAGLDVSLVADKLTGVEPTKKLPQKARQILDELEDVLYEYDEALEDWFENPGGIPANVLTRLPKFLLIPAQDKAEELSEQSGTLTKTLVELFNDVRDASFNFKEAQRYLELLAAELDPDNVDSEFGRMMNELNGVLGDVFPNTGLKARTTLSDADKAIKPQFQISMFSNIITPVNLQGTGMIRSAVFALLRYRNMREARRLETGAFRPLIIGFEEPEIYLHPNAAKQMRDTIYELAAAQNNQIVCTTHSPYMIDLSKRPSQILNNLSRVSVQWFFGERAVMIEKIQCFAFNTSEEFRKLQAEDQTYVKMLLKVDDYIAKVFFAKNVLIIEGDTEDIVFRETLQRMPDPIRKNIESNWQIVKARGKATIISLVKYLKAMGIQPYVIHDEDRGNERAERLNQPILDALGGSSKRVMLSNCIEDVLGYPALSNEKPYRAYIHIVNNWGSDWDSLPNAWKHVIHQVFSDYLKDLETEAHMAEVAAASEASGRENTNT</sequence>
<reference evidence="3 4" key="1">
    <citation type="journal article" date="2014" name="Genome Announc.">
        <title>Draft Genome Sequence of Brevibacillus panacihumi Strain W25, a Halotolerant Hydrocarbon-Degrading Bacterium.</title>
        <authorList>
            <person name="Wang X."/>
            <person name="Jin D."/>
            <person name="Zhou L."/>
            <person name="Wu L."/>
            <person name="An W."/>
            <person name="Chen Y."/>
            <person name="Zhao L."/>
        </authorList>
    </citation>
    <scope>NUCLEOTIDE SEQUENCE [LARGE SCALE GENOMIC DNA]</scope>
    <source>
        <strain evidence="3 4">W25</strain>
    </source>
</reference>
<dbReference type="PATRIC" id="fig|1408254.3.peg.812"/>
<protein>
    <submittedName>
        <fullName evidence="3">Uncharacterized protein</fullName>
    </submittedName>
</protein>
<comment type="caution">
    <text evidence="3">The sequence shown here is derived from an EMBL/GenBank/DDBJ whole genome shotgun (WGS) entry which is preliminary data.</text>
</comment>
<dbReference type="InterPro" id="IPR041685">
    <property type="entry name" value="AAA_GajA/Old/RecF-like"/>
</dbReference>
<proteinExistence type="predicted"/>